<organism evidence="3 4">
    <name type="scientific">Cupriavidus pinatubonensis</name>
    <dbReference type="NCBI Taxonomy" id="248026"/>
    <lineage>
        <taxon>Bacteria</taxon>
        <taxon>Pseudomonadati</taxon>
        <taxon>Pseudomonadota</taxon>
        <taxon>Betaproteobacteria</taxon>
        <taxon>Burkholderiales</taxon>
        <taxon>Burkholderiaceae</taxon>
        <taxon>Cupriavidus</taxon>
    </lineage>
</organism>
<accession>A0ABM8XQF8</accession>
<feature type="compositionally biased region" description="Polar residues" evidence="1">
    <location>
        <begin position="128"/>
        <end position="138"/>
    </location>
</feature>
<evidence type="ECO:0000256" key="2">
    <source>
        <dbReference type="SAM" id="SignalP"/>
    </source>
</evidence>
<dbReference type="Proteomes" id="UP000701702">
    <property type="component" value="Unassembled WGS sequence"/>
</dbReference>
<gene>
    <name evidence="3" type="ORF">LMG23994_04916</name>
</gene>
<keyword evidence="4" id="KW-1185">Reference proteome</keyword>
<keyword evidence="2" id="KW-0732">Signal</keyword>
<sequence>MNAFTSFTRSRNPLNGLMHVAAVLVAVAAWASPVPALSQTAPGIDDGNEALHNIQSNFARMTPPPRTVESINQELKAGEVKAHSSSAGGHRGGGRRGIGRQSAPEANTRQEANGGPGTGNAEVPATGLSGNTAGSVNQ</sequence>
<protein>
    <submittedName>
        <fullName evidence="3">Uncharacterized protein</fullName>
    </submittedName>
</protein>
<evidence type="ECO:0000313" key="4">
    <source>
        <dbReference type="Proteomes" id="UP000701702"/>
    </source>
</evidence>
<proteinExistence type="predicted"/>
<evidence type="ECO:0000256" key="1">
    <source>
        <dbReference type="SAM" id="MobiDB-lite"/>
    </source>
</evidence>
<comment type="caution">
    <text evidence="3">The sequence shown here is derived from an EMBL/GenBank/DDBJ whole genome shotgun (WGS) entry which is preliminary data.</text>
</comment>
<feature type="chain" id="PRO_5047047880" evidence="2">
    <location>
        <begin position="32"/>
        <end position="138"/>
    </location>
</feature>
<dbReference type="EMBL" id="CAJZAF010000032">
    <property type="protein sequence ID" value="CAG9182479.1"/>
    <property type="molecule type" value="Genomic_DNA"/>
</dbReference>
<feature type="signal peptide" evidence="2">
    <location>
        <begin position="1"/>
        <end position="31"/>
    </location>
</feature>
<name>A0ABM8XQF8_9BURK</name>
<dbReference type="RefSeq" id="WP_396022903.1">
    <property type="nucleotide sequence ID" value="NZ_CAJZAF010000032.1"/>
</dbReference>
<evidence type="ECO:0000313" key="3">
    <source>
        <dbReference type="EMBL" id="CAG9182479.1"/>
    </source>
</evidence>
<reference evidence="3 4" key="1">
    <citation type="submission" date="2021-08" db="EMBL/GenBank/DDBJ databases">
        <authorList>
            <person name="Peeters C."/>
        </authorList>
    </citation>
    <scope>NUCLEOTIDE SEQUENCE [LARGE SCALE GENOMIC DNA]</scope>
    <source>
        <strain evidence="3 4">LMG 23994</strain>
    </source>
</reference>
<feature type="region of interest" description="Disordered" evidence="1">
    <location>
        <begin position="58"/>
        <end position="138"/>
    </location>
</feature>